<dbReference type="KEGG" id="acry:AC20117_03970"/>
<dbReference type="Proteomes" id="UP000181917">
    <property type="component" value="Unassembled WGS sequence"/>
</dbReference>
<name>A0A1H1E0E7_9MICC</name>
<accession>A0A1H1E0E7</accession>
<dbReference type="RefSeq" id="WP_074700890.1">
    <property type="nucleotide sequence ID" value="NZ_CP018863.1"/>
</dbReference>
<gene>
    <name evidence="1" type="ORF">SAMN04489742_2694</name>
</gene>
<proteinExistence type="predicted"/>
<dbReference type="OrthoDB" id="9917575at2"/>
<evidence type="ECO:0000313" key="1">
    <source>
        <dbReference type="EMBL" id="SDQ81968.1"/>
    </source>
</evidence>
<dbReference type="EMBL" id="FNKH01000002">
    <property type="protein sequence ID" value="SDQ81968.1"/>
    <property type="molecule type" value="Genomic_DNA"/>
</dbReference>
<organism evidence="1 2">
    <name type="scientific">Crystallibacter crystallopoietes</name>
    <dbReference type="NCBI Taxonomy" id="37928"/>
    <lineage>
        <taxon>Bacteria</taxon>
        <taxon>Bacillati</taxon>
        <taxon>Actinomycetota</taxon>
        <taxon>Actinomycetes</taxon>
        <taxon>Micrococcales</taxon>
        <taxon>Micrococcaceae</taxon>
        <taxon>Crystallibacter</taxon>
    </lineage>
</organism>
<dbReference type="AlphaFoldDB" id="A0A1H1E0E7"/>
<evidence type="ECO:0000313" key="2">
    <source>
        <dbReference type="Proteomes" id="UP000181917"/>
    </source>
</evidence>
<sequence length="69" mass="8157">MEERYQRALKQAPTVAERDGIRRQIAADELALLRKELNRHAVDKIQRQMMKIIESERRRDIQSLKDAGL</sequence>
<reference evidence="1 2" key="1">
    <citation type="submission" date="2016-10" db="EMBL/GenBank/DDBJ databases">
        <authorList>
            <person name="de Groot N.N."/>
        </authorList>
    </citation>
    <scope>NUCLEOTIDE SEQUENCE [LARGE SCALE GENOMIC DNA]</scope>
    <source>
        <strain evidence="1 2">DSM 20117</strain>
    </source>
</reference>
<keyword evidence="2" id="KW-1185">Reference proteome</keyword>
<protein>
    <submittedName>
        <fullName evidence="1">Uncharacterized protein</fullName>
    </submittedName>
</protein>